<dbReference type="AlphaFoldDB" id="A0A561ERN9"/>
<reference evidence="8 9" key="1">
    <citation type="submission" date="2019-06" db="EMBL/GenBank/DDBJ databases">
        <title>Sequencing the genomes of 1000 actinobacteria strains.</title>
        <authorList>
            <person name="Klenk H.-P."/>
        </authorList>
    </citation>
    <scope>NUCLEOTIDE SEQUENCE [LARGE SCALE GENOMIC DNA]</scope>
    <source>
        <strain evidence="8 9">DSM 41649</strain>
    </source>
</reference>
<keyword evidence="9" id="KW-1185">Reference proteome</keyword>
<evidence type="ECO:0000259" key="7">
    <source>
        <dbReference type="Pfam" id="PF02687"/>
    </source>
</evidence>
<protein>
    <recommendedName>
        <fullName evidence="7">ABC3 transporter permease C-terminal domain-containing protein</fullName>
    </recommendedName>
</protein>
<keyword evidence="3 6" id="KW-0812">Transmembrane</keyword>
<dbReference type="EMBL" id="VIVR01000001">
    <property type="protein sequence ID" value="TWE18281.1"/>
    <property type="molecule type" value="Genomic_DNA"/>
</dbReference>
<dbReference type="OrthoDB" id="3997034at2"/>
<evidence type="ECO:0000256" key="3">
    <source>
        <dbReference type="ARBA" id="ARBA00022692"/>
    </source>
</evidence>
<organism evidence="8 9">
    <name type="scientific">Kitasatospora atroaurantiaca</name>
    <dbReference type="NCBI Taxonomy" id="285545"/>
    <lineage>
        <taxon>Bacteria</taxon>
        <taxon>Bacillati</taxon>
        <taxon>Actinomycetota</taxon>
        <taxon>Actinomycetes</taxon>
        <taxon>Kitasatosporales</taxon>
        <taxon>Streptomycetaceae</taxon>
        <taxon>Kitasatospora</taxon>
    </lineage>
</organism>
<keyword evidence="5 6" id="KW-0472">Membrane</keyword>
<dbReference type="Pfam" id="PF02687">
    <property type="entry name" value="FtsX"/>
    <property type="match status" value="1"/>
</dbReference>
<proteinExistence type="predicted"/>
<dbReference type="GO" id="GO:0005886">
    <property type="term" value="C:plasma membrane"/>
    <property type="evidence" value="ECO:0007669"/>
    <property type="project" value="UniProtKB-SubCell"/>
</dbReference>
<dbReference type="InterPro" id="IPR003838">
    <property type="entry name" value="ABC3_permease_C"/>
</dbReference>
<feature type="transmembrane region" description="Helical" evidence="6">
    <location>
        <begin position="112"/>
        <end position="136"/>
    </location>
</feature>
<sequence>MSTARALGLFPVTATYLATPESDELPSGVESSLAKALEPLGIPATALRFEKPYTPPIPARWNVMMTLAGAMVLIVTLLAVSASAQELRPQLRLLRVIGFGGPTQRVVSATQAAVITALSLACGLVSGFVLAGAQLWPKNTAVVVSWDTLGVAVCAVIGTACAVGFLIRPVTVSRAREGARGRSTS</sequence>
<feature type="domain" description="ABC3 transporter permease C-terminal" evidence="7">
    <location>
        <begin position="63"/>
        <end position="174"/>
    </location>
</feature>
<evidence type="ECO:0000256" key="1">
    <source>
        <dbReference type="ARBA" id="ARBA00004651"/>
    </source>
</evidence>
<evidence type="ECO:0000313" key="9">
    <source>
        <dbReference type="Proteomes" id="UP000318416"/>
    </source>
</evidence>
<accession>A0A561ERN9</accession>
<keyword evidence="4 6" id="KW-1133">Transmembrane helix</keyword>
<comment type="subcellular location">
    <subcellularLocation>
        <location evidence="1">Cell membrane</location>
        <topology evidence="1">Multi-pass membrane protein</topology>
    </subcellularLocation>
</comment>
<evidence type="ECO:0000256" key="4">
    <source>
        <dbReference type="ARBA" id="ARBA00022989"/>
    </source>
</evidence>
<evidence type="ECO:0000313" key="8">
    <source>
        <dbReference type="EMBL" id="TWE18281.1"/>
    </source>
</evidence>
<dbReference type="Proteomes" id="UP000318416">
    <property type="component" value="Unassembled WGS sequence"/>
</dbReference>
<gene>
    <name evidence="8" type="ORF">FB465_3341</name>
</gene>
<name>A0A561ERN9_9ACTN</name>
<feature type="transmembrane region" description="Helical" evidence="6">
    <location>
        <begin position="148"/>
        <end position="167"/>
    </location>
</feature>
<feature type="transmembrane region" description="Helical" evidence="6">
    <location>
        <begin position="61"/>
        <end position="82"/>
    </location>
</feature>
<dbReference type="RefSeq" id="WP_145791476.1">
    <property type="nucleotide sequence ID" value="NZ_BAAABR010000029.1"/>
</dbReference>
<evidence type="ECO:0000256" key="6">
    <source>
        <dbReference type="SAM" id="Phobius"/>
    </source>
</evidence>
<evidence type="ECO:0000256" key="2">
    <source>
        <dbReference type="ARBA" id="ARBA00022475"/>
    </source>
</evidence>
<keyword evidence="2" id="KW-1003">Cell membrane</keyword>
<comment type="caution">
    <text evidence="8">The sequence shown here is derived from an EMBL/GenBank/DDBJ whole genome shotgun (WGS) entry which is preliminary data.</text>
</comment>
<evidence type="ECO:0000256" key="5">
    <source>
        <dbReference type="ARBA" id="ARBA00023136"/>
    </source>
</evidence>